<dbReference type="OrthoDB" id="1395864at2"/>
<dbReference type="GO" id="GO:0016757">
    <property type="term" value="F:glycosyltransferase activity"/>
    <property type="evidence" value="ECO:0007669"/>
    <property type="project" value="InterPro"/>
</dbReference>
<evidence type="ECO:0000313" key="3">
    <source>
        <dbReference type="Proteomes" id="UP000294535"/>
    </source>
</evidence>
<name>A0A4R6TBM8_9BACT</name>
<keyword evidence="2" id="KW-0808">Transferase</keyword>
<dbReference type="CDD" id="cd03801">
    <property type="entry name" value="GT4_PimA-like"/>
    <property type="match status" value="1"/>
</dbReference>
<dbReference type="RefSeq" id="WP_133554092.1">
    <property type="nucleotide sequence ID" value="NZ_SNYF01000005.1"/>
</dbReference>
<organism evidence="2 3">
    <name type="scientific">Algoriphagus boseongensis</name>
    <dbReference type="NCBI Taxonomy" id="1442587"/>
    <lineage>
        <taxon>Bacteria</taxon>
        <taxon>Pseudomonadati</taxon>
        <taxon>Bacteroidota</taxon>
        <taxon>Cytophagia</taxon>
        <taxon>Cytophagales</taxon>
        <taxon>Cyclobacteriaceae</taxon>
        <taxon>Algoriphagus</taxon>
    </lineage>
</organism>
<dbReference type="InterPro" id="IPR001296">
    <property type="entry name" value="Glyco_trans_1"/>
</dbReference>
<dbReference type="PANTHER" id="PTHR12526:SF630">
    <property type="entry name" value="GLYCOSYLTRANSFERASE"/>
    <property type="match status" value="1"/>
</dbReference>
<dbReference type="PANTHER" id="PTHR12526">
    <property type="entry name" value="GLYCOSYLTRANSFERASE"/>
    <property type="match status" value="1"/>
</dbReference>
<dbReference type="EMBL" id="SNYF01000005">
    <property type="protein sequence ID" value="TDQ19619.1"/>
    <property type="molecule type" value="Genomic_DNA"/>
</dbReference>
<evidence type="ECO:0000313" key="2">
    <source>
        <dbReference type="EMBL" id="TDQ19619.1"/>
    </source>
</evidence>
<sequence length="380" mass="43715">MNLLVVGHVVHKKKENRFFAYGPYVREMNLWGEYVDQITILAPFNPLEHPDPIDLPFFHSQVSLVQVPQFNLTSGGEIIKTFFKLPFLVIKIWKAMRKADHIHLRCPGNMGLIGSVVQIAFPSKMKSAKYAGNWDRKESKPFSYRIQQKILSNSFLTKNMQVLVYGDWPNESKNIKPFFTASYSETEIQPFKERVLENQSQLRLVFAGGLTVGKQPLISAKVAESMILRGIDVRLDFYGEGEERGRLESFIEEGQLQNSIFLHGNVNAETLKQAFQETHFLIFISQSEGWPKVVAEAMFWGCVPITTEVSCVPQMLGYGERGELVKGQIEEIINILESYILKPELFKEKSQKAMEWSRQFTLERFKKELQSILQVKIKID</sequence>
<evidence type="ECO:0000259" key="1">
    <source>
        <dbReference type="Pfam" id="PF00534"/>
    </source>
</evidence>
<accession>A0A4R6TBM8</accession>
<dbReference type="AlphaFoldDB" id="A0A4R6TBM8"/>
<reference evidence="2 3" key="1">
    <citation type="submission" date="2019-03" db="EMBL/GenBank/DDBJ databases">
        <title>Genomic Encyclopedia of Type Strains, Phase III (KMG-III): the genomes of soil and plant-associated and newly described type strains.</title>
        <authorList>
            <person name="Whitman W."/>
        </authorList>
    </citation>
    <scope>NUCLEOTIDE SEQUENCE [LARGE SCALE GENOMIC DNA]</scope>
    <source>
        <strain evidence="2 3">CECT 8446</strain>
    </source>
</reference>
<feature type="domain" description="Glycosyl transferase family 1" evidence="1">
    <location>
        <begin position="193"/>
        <end position="352"/>
    </location>
</feature>
<proteinExistence type="predicted"/>
<comment type="caution">
    <text evidence="2">The sequence shown here is derived from an EMBL/GenBank/DDBJ whole genome shotgun (WGS) entry which is preliminary data.</text>
</comment>
<dbReference type="Pfam" id="PF00534">
    <property type="entry name" value="Glycos_transf_1"/>
    <property type="match status" value="1"/>
</dbReference>
<keyword evidence="3" id="KW-1185">Reference proteome</keyword>
<dbReference type="Proteomes" id="UP000294535">
    <property type="component" value="Unassembled WGS sequence"/>
</dbReference>
<dbReference type="Gene3D" id="3.40.50.2000">
    <property type="entry name" value="Glycogen Phosphorylase B"/>
    <property type="match status" value="1"/>
</dbReference>
<dbReference type="SUPFAM" id="SSF53756">
    <property type="entry name" value="UDP-Glycosyltransferase/glycogen phosphorylase"/>
    <property type="match status" value="1"/>
</dbReference>
<gene>
    <name evidence="2" type="ORF">DFQ04_1443</name>
</gene>
<protein>
    <submittedName>
        <fullName evidence="2">Glycosyl transferase family 1</fullName>
    </submittedName>
</protein>